<dbReference type="InterPro" id="IPR029016">
    <property type="entry name" value="GAF-like_dom_sf"/>
</dbReference>
<dbReference type="InterPro" id="IPR000719">
    <property type="entry name" value="Prot_kinase_dom"/>
</dbReference>
<protein>
    <submittedName>
        <fullName evidence="4">Diguanylate cyclase (GGDEF)-like protein</fullName>
    </submittedName>
</protein>
<dbReference type="Pfam" id="PF13191">
    <property type="entry name" value="AAA_16"/>
    <property type="match status" value="1"/>
</dbReference>
<organism evidence="4 5">
    <name type="scientific">Clostridium punense</name>
    <dbReference type="NCBI Taxonomy" id="1054297"/>
    <lineage>
        <taxon>Bacteria</taxon>
        <taxon>Bacillati</taxon>
        <taxon>Bacillota</taxon>
        <taxon>Clostridia</taxon>
        <taxon>Eubacteriales</taxon>
        <taxon>Clostridiaceae</taxon>
        <taxon>Clostridium</taxon>
    </lineage>
</organism>
<dbReference type="InterPro" id="IPR019734">
    <property type="entry name" value="TPR_rpt"/>
</dbReference>
<dbReference type="InterPro" id="IPR050469">
    <property type="entry name" value="Diguanylate_Cyclase"/>
</dbReference>
<dbReference type="InterPro" id="IPR029787">
    <property type="entry name" value="Nucleotide_cyclase"/>
</dbReference>
<dbReference type="SUPFAM" id="SSF55781">
    <property type="entry name" value="GAF domain-like"/>
    <property type="match status" value="1"/>
</dbReference>
<accession>A0ABS4K6P4</accession>
<evidence type="ECO:0000313" key="5">
    <source>
        <dbReference type="Proteomes" id="UP001519308"/>
    </source>
</evidence>
<dbReference type="SUPFAM" id="SSF55073">
    <property type="entry name" value="Nucleotide cyclase"/>
    <property type="match status" value="1"/>
</dbReference>
<evidence type="ECO:0000259" key="3">
    <source>
        <dbReference type="PROSITE" id="PS50887"/>
    </source>
</evidence>
<dbReference type="Pfam" id="PF00990">
    <property type="entry name" value="GGDEF"/>
    <property type="match status" value="1"/>
</dbReference>
<dbReference type="PROSITE" id="PS50011">
    <property type="entry name" value="PROTEIN_KINASE_DOM"/>
    <property type="match status" value="1"/>
</dbReference>
<feature type="domain" description="Protein kinase" evidence="2">
    <location>
        <begin position="8"/>
        <end position="269"/>
    </location>
</feature>
<dbReference type="SUPFAM" id="SSF52540">
    <property type="entry name" value="P-loop containing nucleoside triphosphate hydrolases"/>
    <property type="match status" value="1"/>
</dbReference>
<dbReference type="Gene3D" id="3.40.50.300">
    <property type="entry name" value="P-loop containing nucleotide triphosphate hydrolases"/>
    <property type="match status" value="1"/>
</dbReference>
<dbReference type="EMBL" id="JAGGLL010000029">
    <property type="protein sequence ID" value="MBP2023457.1"/>
    <property type="molecule type" value="Genomic_DNA"/>
</dbReference>
<keyword evidence="5" id="KW-1185">Reference proteome</keyword>
<dbReference type="InterPro" id="IPR011990">
    <property type="entry name" value="TPR-like_helical_dom_sf"/>
</dbReference>
<feature type="domain" description="GGDEF" evidence="3">
    <location>
        <begin position="1506"/>
        <end position="1637"/>
    </location>
</feature>
<evidence type="ECO:0000256" key="1">
    <source>
        <dbReference type="ARBA" id="ARBA00004167"/>
    </source>
</evidence>
<dbReference type="SMART" id="SM00028">
    <property type="entry name" value="TPR"/>
    <property type="match status" value="5"/>
</dbReference>
<evidence type="ECO:0000313" key="4">
    <source>
        <dbReference type="EMBL" id="MBP2023457.1"/>
    </source>
</evidence>
<dbReference type="InterPro" id="IPR043128">
    <property type="entry name" value="Rev_trsase/Diguanyl_cyclase"/>
</dbReference>
<dbReference type="SMART" id="SM00267">
    <property type="entry name" value="GGDEF"/>
    <property type="match status" value="1"/>
</dbReference>
<dbReference type="Proteomes" id="UP001519308">
    <property type="component" value="Unassembled WGS sequence"/>
</dbReference>
<evidence type="ECO:0000259" key="2">
    <source>
        <dbReference type="PROSITE" id="PS50011"/>
    </source>
</evidence>
<dbReference type="NCBIfam" id="TIGR00254">
    <property type="entry name" value="GGDEF"/>
    <property type="match status" value="1"/>
</dbReference>
<name>A0ABS4K6P4_9CLOT</name>
<dbReference type="Pfam" id="PF00069">
    <property type="entry name" value="Pkinase"/>
    <property type="match status" value="1"/>
</dbReference>
<dbReference type="Gene3D" id="3.30.450.40">
    <property type="match status" value="1"/>
</dbReference>
<dbReference type="PANTHER" id="PTHR45138">
    <property type="entry name" value="REGULATORY COMPONENTS OF SENSORY TRANSDUCTION SYSTEM"/>
    <property type="match status" value="1"/>
</dbReference>
<dbReference type="RefSeq" id="WP_209649811.1">
    <property type="nucleotide sequence ID" value="NZ_JAGGLL010000029.1"/>
</dbReference>
<dbReference type="Gene3D" id="1.10.510.10">
    <property type="entry name" value="Transferase(Phosphotransferase) domain 1"/>
    <property type="match status" value="1"/>
</dbReference>
<comment type="caution">
    <text evidence="4">The sequence shown here is derived from an EMBL/GenBank/DDBJ whole genome shotgun (WGS) entry which is preliminary data.</text>
</comment>
<comment type="subcellular location">
    <subcellularLocation>
        <location evidence="1">Membrane</location>
        <topology evidence="1">Single-pass membrane protein</topology>
    </subcellularLocation>
</comment>
<dbReference type="PANTHER" id="PTHR45138:SF9">
    <property type="entry name" value="DIGUANYLATE CYCLASE DGCM-RELATED"/>
    <property type="match status" value="1"/>
</dbReference>
<dbReference type="SUPFAM" id="SSF81901">
    <property type="entry name" value="HCP-like"/>
    <property type="match status" value="1"/>
</dbReference>
<dbReference type="InterPro" id="IPR000160">
    <property type="entry name" value="GGDEF_dom"/>
</dbReference>
<dbReference type="CDD" id="cd01949">
    <property type="entry name" value="GGDEF"/>
    <property type="match status" value="1"/>
</dbReference>
<dbReference type="InterPro" id="IPR027417">
    <property type="entry name" value="P-loop_NTPase"/>
</dbReference>
<dbReference type="PROSITE" id="PS50887">
    <property type="entry name" value="GGDEF"/>
    <property type="match status" value="1"/>
</dbReference>
<sequence length="1812" mass="210577">MEIINNRYRIVNNLKHNRLCSVYEAIDMQKSFNTVKLYILNSKHVPKEFIEFCTINFESLGSINNPYMVEVIEFGIVKQVDNKKSYYRTYYYTTEFIEEKEKILNSSHRVKDISLIYYFTNICKAINYFWISGNPYNELTIDNIYIKDKDFNIKLKDIITLELEKSEFSTEMELVNLFNAPEYIEDESLTLSSQIYSLGVILIILALKSKELYKDNRQIIEIINNFQSGGVNEYKEVFCKRLCTIIQKMVDFESKNRYKNVGEIIESINCIYGTNYKLYEKNELEKLNFDIRMIGREEEVSSILAIKDSIFKYDSIKKVTTIHGEVGIGKTRLLRHIQYILSLKEDYVFSSFNNEKINNKYSNKPLVDILRQIIPIASKELVNKYALELVKFVPEVGEKKNVATVAPLKGTKEKYKIINKIASFMGEFFYEKQGVIIIDDIDKADEFTIDFFLYLISKYNKGSKIMILLSYRDGECLENKKFMEFLQSVRDIVKLEFLLKPLSSEQIGIMLKQVLNTLDISIKLPEVVYKHTKGNPLFIEETIKDIFSRKMIYINEIDGRWYKIDDEEFFLPKSMYEAYKNQVDKLDSTSWEILSTIAIFENPTSLEIMREFIDEDIQKISVIIDNLIIKGLLCRKIEDRGFVYDFYNRFLKAYIYESIDKEEKKKKHKLASEILGKYYEESNNGFLNELIYHLEKSEQHNKLLYYYMESADIMITLKNREEAIRSLSKATKLLDEEVLEYDNYSSTNKLNLLLRIADLYLEEGNRTEALNYYHKGEKIAEQYSLKKQQIDIIFKVLEIIVSTSNKDKVNFYIDRVKDLLDLVNYKEGTLNYLKVLCQKYFSEQRYDEVYKACMDGIALCAGQHIKYKVVFNTYLCNLLIVNSEIDDALKNINHCLEQCYETNYNNGIIRCMNNLGVIYSDYLQDNKEAINYFKQVYELSREENDIYNEIIALSNIGFTYYMLQEYDTSYNYFLKAISKAKQYDYTNMIFYDYTYLASIYYKFGNYGEAYRYYILCGEQLEKWPNQGQEVGPYYLLAFRINFLFGDSEKADKYIGKARQIYENSDSILKWELDVLEVFNDLANNRCKGKNISKKIIDISKNITNIDEKLSILYESVMVLLDANEIKEAKSVCEFIESEGLTSNNSRVVCNRLYVESALYNKFNIENMTKAIDLCKKHEQAQVLWKIYSEIGNYYFNNREYSYAATYYFEACGLVSDLVLQVPKEYRINFINNNNMAKPFLRFIDIENYFETGKLFSKINASSISLTSEADIEVLFNYLNNNKILKNKSFIKSLKKLWSFSLGEDIQGIEGLISKLGYNSISNMELIVQYICYTTLATKASIIVEKDKKFEALVSSNGDNELPRDLSIIQRCRDSLKPIINKENFLEGLNLKSCRISSSNVRGTMCIPITMDAKVGSVSEYKRNSDGYYYNDSVLGYIYVESERILNNINEDSLQECVRVSKLLGIVIDKHNIKISSTIDKLTGAFTRKQLEKSIQNEIERASELSSQFSLIMVDIDKFKDVNDTFGHRMGDKVLQRVCEVIINNIRSTDMIGRYGGEEFIVILPDTGIEGAKEVAEKIRIKIQQEKILGDKRDVTISLGISNYPYHTVVYEELIERADQALYAAKNSGRNIFKVWNENYSLKGNTTNKLSGILTGSTNGDFRNVSTLIEVVDLVNESKSFEDKIYGILGKIIEIAEAESIGLFLVEDNNISQTFVRKQFSPNWGSLDNFNESIIYNSIASGENVCSIDWDNISEYDSLAVIPEWKSLMVIPLKKGDTVLAVLYLSVSSEIKEFNGDELNFVSTLGKIITTIL</sequence>
<dbReference type="Pfam" id="PF13176">
    <property type="entry name" value="TPR_7"/>
    <property type="match status" value="1"/>
</dbReference>
<gene>
    <name evidence="4" type="ORF">J2Z44_003294</name>
</gene>
<dbReference type="InterPro" id="IPR041664">
    <property type="entry name" value="AAA_16"/>
</dbReference>
<dbReference type="SUPFAM" id="SSF56112">
    <property type="entry name" value="Protein kinase-like (PK-like)"/>
    <property type="match status" value="1"/>
</dbReference>
<dbReference type="SUPFAM" id="SSF48452">
    <property type="entry name" value="TPR-like"/>
    <property type="match status" value="1"/>
</dbReference>
<dbReference type="Gene3D" id="1.25.40.10">
    <property type="entry name" value="Tetratricopeptide repeat domain"/>
    <property type="match status" value="2"/>
</dbReference>
<reference evidence="4 5" key="1">
    <citation type="submission" date="2021-03" db="EMBL/GenBank/DDBJ databases">
        <title>Genomic Encyclopedia of Type Strains, Phase IV (KMG-IV): sequencing the most valuable type-strain genomes for metagenomic binning, comparative biology and taxonomic classification.</title>
        <authorList>
            <person name="Goeker M."/>
        </authorList>
    </citation>
    <scope>NUCLEOTIDE SEQUENCE [LARGE SCALE GENOMIC DNA]</scope>
    <source>
        <strain evidence="4 5">DSM 28650</strain>
    </source>
</reference>
<dbReference type="InterPro" id="IPR011009">
    <property type="entry name" value="Kinase-like_dom_sf"/>
</dbReference>
<proteinExistence type="predicted"/>
<dbReference type="Gene3D" id="3.30.70.270">
    <property type="match status" value="1"/>
</dbReference>